<keyword evidence="2" id="KW-1185">Reference proteome</keyword>
<evidence type="ECO:0000313" key="1">
    <source>
        <dbReference type="EMBL" id="ANN16239.1"/>
    </source>
</evidence>
<dbReference type="KEGG" id="aori:SD37_11685"/>
<accession>A0A193BVP3</accession>
<proteinExistence type="predicted"/>
<dbReference type="AlphaFoldDB" id="A0A193BVP3"/>
<organism evidence="1 2">
    <name type="scientific">Amycolatopsis orientalis</name>
    <name type="common">Nocardia orientalis</name>
    <dbReference type="NCBI Taxonomy" id="31958"/>
    <lineage>
        <taxon>Bacteria</taxon>
        <taxon>Bacillati</taxon>
        <taxon>Actinomycetota</taxon>
        <taxon>Actinomycetes</taxon>
        <taxon>Pseudonocardiales</taxon>
        <taxon>Pseudonocardiaceae</taxon>
        <taxon>Amycolatopsis</taxon>
    </lineage>
</organism>
<dbReference type="STRING" id="31958.SD37_11685"/>
<gene>
    <name evidence="1" type="ORF">SD37_11685</name>
</gene>
<sequence length="74" mass="8192">MAHTVHMNQPTNRPFALGGLITNTSVDADHPPPGLDFSCTQYIPERDGALKNAEQTTQFRPLLEAINRVAHDRP</sequence>
<dbReference type="EMBL" id="CP016174">
    <property type="protein sequence ID" value="ANN16239.1"/>
    <property type="molecule type" value="Genomic_DNA"/>
</dbReference>
<reference evidence="1 2" key="1">
    <citation type="journal article" date="2015" name="Genome Announc.">
        <title>Draft Genome Sequence of Norvancomycin-Producing Strain Amycolatopsis orientalis CPCC200066.</title>
        <authorList>
            <person name="Lei X."/>
            <person name="Yuan F."/>
            <person name="Shi Y."/>
            <person name="Li X."/>
            <person name="Wang L."/>
            <person name="Hong B."/>
        </authorList>
    </citation>
    <scope>NUCLEOTIDE SEQUENCE [LARGE SCALE GENOMIC DNA]</scope>
    <source>
        <strain evidence="1 2">B-37</strain>
    </source>
</reference>
<dbReference type="Proteomes" id="UP000093695">
    <property type="component" value="Chromosome"/>
</dbReference>
<name>A0A193BVP3_AMYOR</name>
<protein>
    <submittedName>
        <fullName evidence="1">Uncharacterized protein</fullName>
    </submittedName>
</protein>
<evidence type="ECO:0000313" key="2">
    <source>
        <dbReference type="Proteomes" id="UP000093695"/>
    </source>
</evidence>